<dbReference type="InParanoid" id="A0A4S2MH68"/>
<accession>A0A4S2MH68</accession>
<organism evidence="2 3">
    <name type="scientific">Ascodesmis nigricans</name>
    <dbReference type="NCBI Taxonomy" id="341454"/>
    <lineage>
        <taxon>Eukaryota</taxon>
        <taxon>Fungi</taxon>
        <taxon>Dikarya</taxon>
        <taxon>Ascomycota</taxon>
        <taxon>Pezizomycotina</taxon>
        <taxon>Pezizomycetes</taxon>
        <taxon>Pezizales</taxon>
        <taxon>Ascodesmidaceae</taxon>
        <taxon>Ascodesmis</taxon>
    </lineage>
</organism>
<evidence type="ECO:0000313" key="3">
    <source>
        <dbReference type="Proteomes" id="UP000298138"/>
    </source>
</evidence>
<proteinExistence type="predicted"/>
<reference evidence="2 3" key="1">
    <citation type="submission" date="2019-04" db="EMBL/GenBank/DDBJ databases">
        <title>Comparative genomics and transcriptomics to analyze fruiting body development in filamentous ascomycetes.</title>
        <authorList>
            <consortium name="DOE Joint Genome Institute"/>
            <person name="Lutkenhaus R."/>
            <person name="Traeger S."/>
            <person name="Breuer J."/>
            <person name="Kuo A."/>
            <person name="Lipzen A."/>
            <person name="Pangilinan J."/>
            <person name="Dilworth D."/>
            <person name="Sandor L."/>
            <person name="Poggeler S."/>
            <person name="Barry K."/>
            <person name="Grigoriev I.V."/>
            <person name="Nowrousian M."/>
        </authorList>
    </citation>
    <scope>NUCLEOTIDE SEQUENCE [LARGE SCALE GENOMIC DNA]</scope>
    <source>
        <strain evidence="2 3">CBS 389.68</strain>
    </source>
</reference>
<evidence type="ECO:0000313" key="2">
    <source>
        <dbReference type="EMBL" id="TGZ76186.1"/>
    </source>
</evidence>
<sequence>MGRDHRAGSWYLLLRLPPSRQLYLLRFRSRVSSTMKVAASLSSPETSPLPLKLSPYQPWGAYTSSSSVLSKPCIHSTPRYRYRTALQIVRSHSTIYILFYIRPIFLRSVLISLSLSLSLSISISMRSG</sequence>
<dbReference type="AlphaFoldDB" id="A0A4S2MH68"/>
<keyword evidence="3" id="KW-1185">Reference proteome</keyword>
<protein>
    <submittedName>
        <fullName evidence="2">Uncharacterized protein</fullName>
    </submittedName>
</protein>
<keyword evidence="1" id="KW-0812">Transmembrane</keyword>
<feature type="transmembrane region" description="Helical" evidence="1">
    <location>
        <begin position="104"/>
        <end position="125"/>
    </location>
</feature>
<evidence type="ECO:0000256" key="1">
    <source>
        <dbReference type="SAM" id="Phobius"/>
    </source>
</evidence>
<keyword evidence="1" id="KW-1133">Transmembrane helix</keyword>
<name>A0A4S2MH68_9PEZI</name>
<dbReference type="Proteomes" id="UP000298138">
    <property type="component" value="Unassembled WGS sequence"/>
</dbReference>
<dbReference type="EMBL" id="ML220203">
    <property type="protein sequence ID" value="TGZ76186.1"/>
    <property type="molecule type" value="Genomic_DNA"/>
</dbReference>
<keyword evidence="1" id="KW-0472">Membrane</keyword>
<gene>
    <name evidence="2" type="ORF">EX30DRAFT_345107</name>
</gene>